<dbReference type="OrthoDB" id="2757352at2759"/>
<comment type="caution">
    <text evidence="2">The sequence shown here is derived from an EMBL/GenBank/DDBJ whole genome shotgun (WGS) entry which is preliminary data.</text>
</comment>
<dbReference type="AlphaFoldDB" id="A0A9P6A6H1"/>
<dbReference type="EMBL" id="MU154534">
    <property type="protein sequence ID" value="KAF9499110.1"/>
    <property type="molecule type" value="Genomic_DNA"/>
</dbReference>
<evidence type="ECO:0000256" key="1">
    <source>
        <dbReference type="SAM" id="MobiDB-lite"/>
    </source>
</evidence>
<proteinExistence type="predicted"/>
<feature type="compositionally biased region" description="Polar residues" evidence="1">
    <location>
        <begin position="1"/>
        <end position="13"/>
    </location>
</feature>
<name>A0A9P6A6H1_PLEER</name>
<evidence type="ECO:0000313" key="3">
    <source>
        <dbReference type="Proteomes" id="UP000807025"/>
    </source>
</evidence>
<protein>
    <submittedName>
        <fullName evidence="2">Uncharacterized protein</fullName>
    </submittedName>
</protein>
<feature type="region of interest" description="Disordered" evidence="1">
    <location>
        <begin position="1"/>
        <end position="67"/>
    </location>
</feature>
<reference evidence="2" key="1">
    <citation type="submission" date="2020-11" db="EMBL/GenBank/DDBJ databases">
        <authorList>
            <consortium name="DOE Joint Genome Institute"/>
            <person name="Ahrendt S."/>
            <person name="Riley R."/>
            <person name="Andreopoulos W."/>
            <person name="Labutti K."/>
            <person name="Pangilinan J."/>
            <person name="Ruiz-Duenas F.J."/>
            <person name="Barrasa J.M."/>
            <person name="Sanchez-Garcia M."/>
            <person name="Camarero S."/>
            <person name="Miyauchi S."/>
            <person name="Serrano A."/>
            <person name="Linde D."/>
            <person name="Babiker R."/>
            <person name="Drula E."/>
            <person name="Ayuso-Fernandez I."/>
            <person name="Pacheco R."/>
            <person name="Padilla G."/>
            <person name="Ferreira P."/>
            <person name="Barriuso J."/>
            <person name="Kellner H."/>
            <person name="Castanera R."/>
            <person name="Alfaro M."/>
            <person name="Ramirez L."/>
            <person name="Pisabarro A.G."/>
            <person name="Kuo A."/>
            <person name="Tritt A."/>
            <person name="Lipzen A."/>
            <person name="He G."/>
            <person name="Yan M."/>
            <person name="Ng V."/>
            <person name="Cullen D."/>
            <person name="Martin F."/>
            <person name="Rosso M.-N."/>
            <person name="Henrissat B."/>
            <person name="Hibbett D."/>
            <person name="Martinez A.T."/>
            <person name="Grigoriev I.V."/>
        </authorList>
    </citation>
    <scope>NUCLEOTIDE SEQUENCE</scope>
    <source>
        <strain evidence="2">ATCC 90797</strain>
    </source>
</reference>
<organism evidence="2 3">
    <name type="scientific">Pleurotus eryngii</name>
    <name type="common">Boletus of the steppes</name>
    <dbReference type="NCBI Taxonomy" id="5323"/>
    <lineage>
        <taxon>Eukaryota</taxon>
        <taxon>Fungi</taxon>
        <taxon>Dikarya</taxon>
        <taxon>Basidiomycota</taxon>
        <taxon>Agaricomycotina</taxon>
        <taxon>Agaricomycetes</taxon>
        <taxon>Agaricomycetidae</taxon>
        <taxon>Agaricales</taxon>
        <taxon>Pleurotineae</taxon>
        <taxon>Pleurotaceae</taxon>
        <taxon>Pleurotus</taxon>
    </lineage>
</organism>
<evidence type="ECO:0000313" key="2">
    <source>
        <dbReference type="EMBL" id="KAF9499110.1"/>
    </source>
</evidence>
<gene>
    <name evidence="2" type="ORF">BDN71DRAFT_1442669</name>
</gene>
<sequence length="67" mass="6987">MYSSNDSTTTLVNNDKGKVDKSTQPENGSKLNSLPTKQDIGNSSTFAKAAKTQGWGAPSASRPSLGI</sequence>
<dbReference type="Proteomes" id="UP000807025">
    <property type="component" value="Unassembled WGS sequence"/>
</dbReference>
<keyword evidence="3" id="KW-1185">Reference proteome</keyword>
<accession>A0A9P6A6H1</accession>
<feature type="compositionally biased region" description="Polar residues" evidence="1">
    <location>
        <begin position="24"/>
        <end position="46"/>
    </location>
</feature>